<feature type="domain" description="PTS EIIA type-2" evidence="11">
    <location>
        <begin position="3"/>
        <end position="145"/>
    </location>
</feature>
<evidence type="ECO:0000256" key="8">
    <source>
        <dbReference type="ARBA" id="ARBA00037387"/>
    </source>
</evidence>
<dbReference type="PANTHER" id="PTHR36203:SF1">
    <property type="entry name" value="ASCORBATE-SPECIFIC PTS SYSTEM EIIA COMPONENT"/>
    <property type="match status" value="1"/>
</dbReference>
<evidence type="ECO:0000256" key="10">
    <source>
        <dbReference type="ARBA" id="ARBA00042072"/>
    </source>
</evidence>
<keyword evidence="5" id="KW-0808">Transferase</keyword>
<evidence type="ECO:0000256" key="4">
    <source>
        <dbReference type="ARBA" id="ARBA00022553"/>
    </source>
</evidence>
<dbReference type="Proteomes" id="UP000235658">
    <property type="component" value="Unassembled WGS sequence"/>
</dbReference>
<evidence type="ECO:0000256" key="5">
    <source>
        <dbReference type="ARBA" id="ARBA00022679"/>
    </source>
</evidence>
<gene>
    <name evidence="12" type="ORF">CJ192_00580</name>
</gene>
<dbReference type="EMBL" id="PNHP01000001">
    <property type="protein sequence ID" value="PMC82260.1"/>
    <property type="molecule type" value="Genomic_DNA"/>
</dbReference>
<evidence type="ECO:0000256" key="3">
    <source>
        <dbReference type="ARBA" id="ARBA00022490"/>
    </source>
</evidence>
<keyword evidence="6" id="KW-0598">Phosphotransferase system</keyword>
<comment type="caution">
    <text evidence="12">The sequence shown here is derived from an EMBL/GenBank/DDBJ whole genome shotgun (WGS) entry which is preliminary data.</text>
</comment>
<dbReference type="PROSITE" id="PS00372">
    <property type="entry name" value="PTS_EIIA_TYPE_2_HIS"/>
    <property type="match status" value="1"/>
</dbReference>
<accession>A0A2N6UK79</accession>
<protein>
    <recommendedName>
        <fullName evidence="9">Ascorbate-specific PTS system EIIA component</fullName>
    </recommendedName>
    <alternativeName>
        <fullName evidence="10">Ascorbate-specific phosphotransferase enzyme IIA component</fullName>
    </alternativeName>
</protein>
<evidence type="ECO:0000313" key="13">
    <source>
        <dbReference type="Proteomes" id="UP000235658"/>
    </source>
</evidence>
<keyword evidence="3" id="KW-0963">Cytoplasm</keyword>
<dbReference type="InterPro" id="IPR051351">
    <property type="entry name" value="Ascorbate-PTS_EIIA_comp"/>
</dbReference>
<dbReference type="GO" id="GO:0009401">
    <property type="term" value="P:phosphoenolpyruvate-dependent sugar phosphotransferase system"/>
    <property type="evidence" value="ECO:0007669"/>
    <property type="project" value="UniProtKB-KW"/>
</dbReference>
<dbReference type="PANTHER" id="PTHR36203">
    <property type="entry name" value="ASCORBATE-SPECIFIC PTS SYSTEM EIIA COMPONENT"/>
    <property type="match status" value="1"/>
</dbReference>
<keyword evidence="2" id="KW-0813">Transport</keyword>
<dbReference type="PROSITE" id="PS51094">
    <property type="entry name" value="PTS_EIIA_TYPE_2"/>
    <property type="match status" value="1"/>
</dbReference>
<dbReference type="InterPro" id="IPR016152">
    <property type="entry name" value="PTrfase/Anion_transptr"/>
</dbReference>
<organism evidence="12 13">
    <name type="scientific">Anaerococcus hydrogenalis</name>
    <dbReference type="NCBI Taxonomy" id="33029"/>
    <lineage>
        <taxon>Bacteria</taxon>
        <taxon>Bacillati</taxon>
        <taxon>Bacillota</taxon>
        <taxon>Tissierellia</taxon>
        <taxon>Tissierellales</taxon>
        <taxon>Peptoniphilaceae</taxon>
        <taxon>Anaerococcus</taxon>
    </lineage>
</organism>
<name>A0A2N6UK79_9FIRM</name>
<dbReference type="GO" id="GO:0005737">
    <property type="term" value="C:cytoplasm"/>
    <property type="evidence" value="ECO:0007669"/>
    <property type="project" value="UniProtKB-SubCell"/>
</dbReference>
<evidence type="ECO:0000259" key="11">
    <source>
        <dbReference type="PROSITE" id="PS51094"/>
    </source>
</evidence>
<proteinExistence type="predicted"/>
<evidence type="ECO:0000256" key="1">
    <source>
        <dbReference type="ARBA" id="ARBA00004496"/>
    </source>
</evidence>
<evidence type="ECO:0000256" key="7">
    <source>
        <dbReference type="ARBA" id="ARBA00022777"/>
    </source>
</evidence>
<keyword evidence="7" id="KW-0418">Kinase</keyword>
<keyword evidence="4" id="KW-0597">Phosphoprotein</keyword>
<evidence type="ECO:0000313" key="12">
    <source>
        <dbReference type="EMBL" id="PMC82260.1"/>
    </source>
</evidence>
<sequence length="145" mass="16471">MENVFTNENVKISDDILSWKEAINLSAKPLLDHDYIGKDYLDAIYHNIDEFGPYIDFGFELAVPHARPEFGVKKTGVSLLKLNNSINLMNDSNHPIKIIITFCSVDNTSHIDILKKISEIFGDQNKLIRIKNANSVDEILNIINK</sequence>
<dbReference type="Pfam" id="PF00359">
    <property type="entry name" value="PTS_EIIA_2"/>
    <property type="match status" value="1"/>
</dbReference>
<evidence type="ECO:0000256" key="9">
    <source>
        <dbReference type="ARBA" id="ARBA00041175"/>
    </source>
</evidence>
<reference evidence="12 13" key="1">
    <citation type="submission" date="2017-09" db="EMBL/GenBank/DDBJ databases">
        <title>Bacterial strain isolated from the female urinary microbiota.</title>
        <authorList>
            <person name="Thomas-White K."/>
            <person name="Kumar N."/>
            <person name="Forster S."/>
            <person name="Putonti C."/>
            <person name="Lawley T."/>
            <person name="Wolfe A.J."/>
        </authorList>
    </citation>
    <scope>NUCLEOTIDE SEQUENCE [LARGE SCALE GENOMIC DNA]</scope>
    <source>
        <strain evidence="12 13">UMB0204</strain>
    </source>
</reference>
<comment type="function">
    <text evidence="8">The phosphoenolpyruvate-dependent sugar phosphotransferase system (sugar PTS), a major carbohydrate active transport system, catalyzes the phosphorylation of incoming sugar substrates concomitantly with their translocation across the cell membrane. The enzyme II UlaABC PTS system is involved in ascorbate transport.</text>
</comment>
<dbReference type="SUPFAM" id="SSF55804">
    <property type="entry name" value="Phoshotransferase/anion transport protein"/>
    <property type="match status" value="1"/>
</dbReference>
<dbReference type="AlphaFoldDB" id="A0A2N6UK79"/>
<dbReference type="GO" id="GO:0016301">
    <property type="term" value="F:kinase activity"/>
    <property type="evidence" value="ECO:0007669"/>
    <property type="project" value="UniProtKB-KW"/>
</dbReference>
<dbReference type="RefSeq" id="WP_102197366.1">
    <property type="nucleotide sequence ID" value="NZ_CAUPDS010000005.1"/>
</dbReference>
<evidence type="ECO:0000256" key="2">
    <source>
        <dbReference type="ARBA" id="ARBA00022448"/>
    </source>
</evidence>
<dbReference type="GeneID" id="84577672"/>
<dbReference type="CDD" id="cd00211">
    <property type="entry name" value="PTS_IIA_fru"/>
    <property type="match status" value="1"/>
</dbReference>
<evidence type="ECO:0000256" key="6">
    <source>
        <dbReference type="ARBA" id="ARBA00022683"/>
    </source>
</evidence>
<comment type="subcellular location">
    <subcellularLocation>
        <location evidence="1">Cytoplasm</location>
    </subcellularLocation>
</comment>
<dbReference type="InterPro" id="IPR002178">
    <property type="entry name" value="PTS_EIIA_type-2_dom"/>
</dbReference>
<dbReference type="Gene3D" id="3.40.930.10">
    <property type="entry name" value="Mannitol-specific EII, Chain A"/>
    <property type="match status" value="1"/>
</dbReference>